<feature type="transmembrane region" description="Helical" evidence="1">
    <location>
        <begin position="63"/>
        <end position="86"/>
    </location>
</feature>
<dbReference type="GO" id="GO:0006888">
    <property type="term" value="P:endoplasmic reticulum to Golgi vesicle-mediated transport"/>
    <property type="evidence" value="ECO:0007669"/>
    <property type="project" value="InterPro"/>
</dbReference>
<dbReference type="eggNOG" id="KOG3487">
    <property type="taxonomic scope" value="Eukaryota"/>
</dbReference>
<dbReference type="Gene3D" id="3.30.450.70">
    <property type="match status" value="1"/>
</dbReference>
<organism evidence="2 3">
    <name type="scientific">Arthrobotrys oligospora (strain ATCC 24927 / CBS 115.81 / DSM 1491)</name>
    <name type="common">Nematode-trapping fungus</name>
    <name type="synonym">Didymozoophaga oligospora</name>
    <dbReference type="NCBI Taxonomy" id="756982"/>
    <lineage>
        <taxon>Eukaryota</taxon>
        <taxon>Fungi</taxon>
        <taxon>Dikarya</taxon>
        <taxon>Ascomycota</taxon>
        <taxon>Pezizomycotina</taxon>
        <taxon>Orbiliomycetes</taxon>
        <taxon>Orbiliales</taxon>
        <taxon>Orbiliaceae</taxon>
        <taxon>Orbilia</taxon>
        <taxon>Orbilia oligospora</taxon>
    </lineage>
</organism>
<sequence length="221" mass="25012">MPLVKTLPLDDVILTEDESTAVYRYDSGVVSFADLQIARGERGLKTGAVTISSSFLSPSPSHLSLDIVVVFVIIIMAGSSTSYYFVIIGTKDNPLYEAEFGSFKQGGDGIAKFREEQRHMNQFIAHSSLDCIEDQQWASKEMYLKTVDKFNNTWVSCFLTGGNIKFLLVHDTRSDEPIRQFFTDVYDLYCKTLMNPFYEVNMAIRSQTFDQKIKAAAKKYL</sequence>
<dbReference type="STRING" id="756982.G1WYF5"/>
<protein>
    <recommendedName>
        <fullName evidence="4">TRAPP subunit</fullName>
    </recommendedName>
</protein>
<dbReference type="CDD" id="cd14825">
    <property type="entry name" value="TRAPPC2_sedlin"/>
    <property type="match status" value="1"/>
</dbReference>
<dbReference type="InterPro" id="IPR006722">
    <property type="entry name" value="Sedlin"/>
</dbReference>
<dbReference type="Pfam" id="PF04628">
    <property type="entry name" value="Sedlin_N"/>
    <property type="match status" value="1"/>
</dbReference>
<keyword evidence="3" id="KW-1185">Reference proteome</keyword>
<keyword evidence="1" id="KW-0472">Membrane</keyword>
<dbReference type="OMA" id="QFIVHAT"/>
<dbReference type="PANTHER" id="PTHR12403">
    <property type="entry name" value="TRAFFICKING PROTEIN PARTICLE COMPLEX SUBUNIT 2"/>
    <property type="match status" value="1"/>
</dbReference>
<proteinExistence type="predicted"/>
<evidence type="ECO:0000313" key="2">
    <source>
        <dbReference type="EMBL" id="EGX54282.1"/>
    </source>
</evidence>
<name>G1WYF5_ARTOA</name>
<accession>G1WYF5</accession>
<evidence type="ECO:0000256" key="1">
    <source>
        <dbReference type="SAM" id="Phobius"/>
    </source>
</evidence>
<comment type="caution">
    <text evidence="2">The sequence shown here is derived from an EMBL/GenBank/DDBJ whole genome shotgun (WGS) entry which is preliminary data.</text>
</comment>
<dbReference type="InParanoid" id="G1WYF5"/>
<dbReference type="InterPro" id="IPR011012">
    <property type="entry name" value="Longin-like_dom_sf"/>
</dbReference>
<dbReference type="EMBL" id="ADOT01000005">
    <property type="protein sequence ID" value="EGX54282.1"/>
    <property type="molecule type" value="Genomic_DNA"/>
</dbReference>
<dbReference type="GeneID" id="22888178"/>
<dbReference type="HOGENOM" id="CLU_085828_1_0_1"/>
<reference evidence="2 3" key="1">
    <citation type="journal article" date="2011" name="PLoS Pathog.">
        <title>Genomic and proteomic analyses of the fungus Arthrobotrys oligospora provide insights into nematode-trap formation.</title>
        <authorList>
            <person name="Yang J."/>
            <person name="Wang L."/>
            <person name="Ji X."/>
            <person name="Feng Y."/>
            <person name="Li X."/>
            <person name="Zou C."/>
            <person name="Xu J."/>
            <person name="Ren Y."/>
            <person name="Mi Q."/>
            <person name="Wu J."/>
            <person name="Liu S."/>
            <person name="Liu Y."/>
            <person name="Huang X."/>
            <person name="Wang H."/>
            <person name="Niu X."/>
            <person name="Li J."/>
            <person name="Liang L."/>
            <person name="Luo Y."/>
            <person name="Ji K."/>
            <person name="Zhou W."/>
            <person name="Yu Z."/>
            <person name="Li G."/>
            <person name="Liu Y."/>
            <person name="Li L."/>
            <person name="Qiao M."/>
            <person name="Feng L."/>
            <person name="Zhang K.-Q."/>
        </authorList>
    </citation>
    <scope>NUCLEOTIDE SEQUENCE [LARGE SCALE GENOMIC DNA]</scope>
    <source>
        <strain evidence="3">ATCC 24927 / CBS 115.81 / DSM 1491</strain>
    </source>
</reference>
<dbReference type="AlphaFoldDB" id="G1WYF5"/>
<gene>
    <name evidence="2" type="ORF">AOL_s00004g315</name>
</gene>
<evidence type="ECO:0008006" key="4">
    <source>
        <dbReference type="Google" id="ProtNLM"/>
    </source>
</evidence>
<dbReference type="SUPFAM" id="SSF64356">
    <property type="entry name" value="SNARE-like"/>
    <property type="match status" value="1"/>
</dbReference>
<dbReference type="FunCoup" id="G1WYF5">
    <property type="interactions" value="322"/>
</dbReference>
<dbReference type="Proteomes" id="UP000008784">
    <property type="component" value="Unassembled WGS sequence"/>
</dbReference>
<dbReference type="OrthoDB" id="10252102at2759"/>
<dbReference type="GO" id="GO:0005737">
    <property type="term" value="C:cytoplasm"/>
    <property type="evidence" value="ECO:0007669"/>
    <property type="project" value="GOC"/>
</dbReference>
<evidence type="ECO:0000313" key="3">
    <source>
        <dbReference type="Proteomes" id="UP000008784"/>
    </source>
</evidence>
<keyword evidence="1" id="KW-1133">Transmembrane helix</keyword>
<dbReference type="RefSeq" id="XP_011117267.1">
    <property type="nucleotide sequence ID" value="XM_011118965.1"/>
</dbReference>
<keyword evidence="1" id="KW-0812">Transmembrane</keyword>